<evidence type="ECO:0000313" key="1">
    <source>
        <dbReference type="EMBL" id="KKN58836.1"/>
    </source>
</evidence>
<name>A0A0F9UC71_9ZZZZ</name>
<organism evidence="1">
    <name type="scientific">marine sediment metagenome</name>
    <dbReference type="NCBI Taxonomy" id="412755"/>
    <lineage>
        <taxon>unclassified sequences</taxon>
        <taxon>metagenomes</taxon>
        <taxon>ecological metagenomes</taxon>
    </lineage>
</organism>
<sequence>MLEYINVLIKMPLKEIHYKRFIEVVKNGYDKIWTIDELLKRINRLLLSNIVMTERSLSNLIITQQQFKVFRCKSHQKIYYEFRRDLPGE</sequence>
<gene>
    <name evidence="1" type="ORF">LCGC14_0548420</name>
</gene>
<reference evidence="1" key="1">
    <citation type="journal article" date="2015" name="Nature">
        <title>Complex archaea that bridge the gap between prokaryotes and eukaryotes.</title>
        <authorList>
            <person name="Spang A."/>
            <person name="Saw J.H."/>
            <person name="Jorgensen S.L."/>
            <person name="Zaremba-Niedzwiedzka K."/>
            <person name="Martijn J."/>
            <person name="Lind A.E."/>
            <person name="van Eijk R."/>
            <person name="Schleper C."/>
            <person name="Guy L."/>
            <person name="Ettema T.J."/>
        </authorList>
    </citation>
    <scope>NUCLEOTIDE SEQUENCE</scope>
</reference>
<dbReference type="EMBL" id="LAZR01000747">
    <property type="protein sequence ID" value="KKN58836.1"/>
    <property type="molecule type" value="Genomic_DNA"/>
</dbReference>
<dbReference type="AlphaFoldDB" id="A0A0F9UC71"/>
<accession>A0A0F9UC71</accession>
<protein>
    <submittedName>
        <fullName evidence="1">Uncharacterized protein</fullName>
    </submittedName>
</protein>
<proteinExistence type="predicted"/>
<comment type="caution">
    <text evidence="1">The sequence shown here is derived from an EMBL/GenBank/DDBJ whole genome shotgun (WGS) entry which is preliminary data.</text>
</comment>